<sequence>MTNRTLTTKLLGTVPYSDEKGTMMDAVILLDGKEVTIDFNIFEKLTSEDYFKNIVTLTDQIPELYLRAKKTILAQFAVNDTIINYFEFHIEELTEDVLEVSECGAIENITNEILVDKLVLSGAWFSENANNELDLTFDFKLLPEVSDELLVVRFNTKGEIIELAHES</sequence>
<proteinExistence type="predicted"/>
<dbReference type="RefSeq" id="WP_185608068.1">
    <property type="nucleotide sequence ID" value="NZ_JAARZL010000001.1"/>
</dbReference>
<comment type="caution">
    <text evidence="1">The sequence shown here is derived from an EMBL/GenBank/DDBJ whole genome shotgun (WGS) entry which is preliminary data.</text>
</comment>
<accession>A0A7X0ZJ89</accession>
<protein>
    <submittedName>
        <fullName evidence="1">DUF2004 domain-containing protein</fullName>
    </submittedName>
</protein>
<gene>
    <name evidence="1" type="ORF">HCB47_11930</name>
</gene>
<name>A0A7X0ZJ89_9LIST</name>
<dbReference type="AlphaFoldDB" id="A0A7X0ZJ89"/>
<evidence type="ECO:0000313" key="1">
    <source>
        <dbReference type="EMBL" id="MBC2288322.1"/>
    </source>
</evidence>
<reference evidence="1 2" key="1">
    <citation type="submission" date="2020-03" db="EMBL/GenBank/DDBJ databases">
        <title>Soil Listeria distribution.</title>
        <authorList>
            <person name="Liao J."/>
            <person name="Wiedmann M."/>
        </authorList>
    </citation>
    <scope>NUCLEOTIDE SEQUENCE [LARGE SCALE GENOMIC DNA]</scope>
    <source>
        <strain evidence="1 2">FSL L7-0072</strain>
    </source>
</reference>
<evidence type="ECO:0000313" key="2">
    <source>
        <dbReference type="Proteomes" id="UP000558070"/>
    </source>
</evidence>
<organism evidence="1 2">
    <name type="scientific">Listeria farberi</name>
    <dbReference type="NCBI Taxonomy" id="2713500"/>
    <lineage>
        <taxon>Bacteria</taxon>
        <taxon>Bacillati</taxon>
        <taxon>Bacillota</taxon>
        <taxon>Bacilli</taxon>
        <taxon>Bacillales</taxon>
        <taxon>Listeriaceae</taxon>
        <taxon>Listeria</taxon>
    </lineage>
</organism>
<dbReference type="EMBL" id="JAARZO010000004">
    <property type="protein sequence ID" value="MBC2288322.1"/>
    <property type="molecule type" value="Genomic_DNA"/>
</dbReference>
<dbReference type="Proteomes" id="UP000558070">
    <property type="component" value="Unassembled WGS sequence"/>
</dbReference>